<proteinExistence type="predicted"/>
<evidence type="ECO:0000256" key="1">
    <source>
        <dbReference type="SAM" id="MobiDB-lite"/>
    </source>
</evidence>
<dbReference type="EMBL" id="GBXM01101084">
    <property type="protein sequence ID" value="JAH07493.1"/>
    <property type="molecule type" value="Transcribed_RNA"/>
</dbReference>
<evidence type="ECO:0000313" key="2">
    <source>
        <dbReference type="EMBL" id="JAH07493.1"/>
    </source>
</evidence>
<dbReference type="AlphaFoldDB" id="A0A0E9PUF5"/>
<name>A0A0E9PUF5_ANGAN</name>
<protein>
    <submittedName>
        <fullName evidence="2">Uncharacterized protein</fullName>
    </submittedName>
</protein>
<sequence>MFSPCLGGFLSGTPVSSHSPKPCS</sequence>
<organism evidence="2">
    <name type="scientific">Anguilla anguilla</name>
    <name type="common">European freshwater eel</name>
    <name type="synonym">Muraena anguilla</name>
    <dbReference type="NCBI Taxonomy" id="7936"/>
    <lineage>
        <taxon>Eukaryota</taxon>
        <taxon>Metazoa</taxon>
        <taxon>Chordata</taxon>
        <taxon>Craniata</taxon>
        <taxon>Vertebrata</taxon>
        <taxon>Euteleostomi</taxon>
        <taxon>Actinopterygii</taxon>
        <taxon>Neopterygii</taxon>
        <taxon>Teleostei</taxon>
        <taxon>Anguilliformes</taxon>
        <taxon>Anguillidae</taxon>
        <taxon>Anguilla</taxon>
    </lineage>
</organism>
<feature type="region of interest" description="Disordered" evidence="1">
    <location>
        <begin position="1"/>
        <end position="24"/>
    </location>
</feature>
<feature type="compositionally biased region" description="Polar residues" evidence="1">
    <location>
        <begin position="13"/>
        <end position="24"/>
    </location>
</feature>
<reference evidence="2" key="1">
    <citation type="submission" date="2014-11" db="EMBL/GenBank/DDBJ databases">
        <authorList>
            <person name="Amaro Gonzalez C."/>
        </authorList>
    </citation>
    <scope>NUCLEOTIDE SEQUENCE</scope>
</reference>
<reference evidence="2" key="2">
    <citation type="journal article" date="2015" name="Fish Shellfish Immunol.">
        <title>Early steps in the European eel (Anguilla anguilla)-Vibrio vulnificus interaction in the gills: Role of the RtxA13 toxin.</title>
        <authorList>
            <person name="Callol A."/>
            <person name="Pajuelo D."/>
            <person name="Ebbesson L."/>
            <person name="Teles M."/>
            <person name="MacKenzie S."/>
            <person name="Amaro C."/>
        </authorList>
    </citation>
    <scope>NUCLEOTIDE SEQUENCE</scope>
</reference>
<accession>A0A0E9PUF5</accession>